<dbReference type="Proteomes" id="UP000239866">
    <property type="component" value="Unassembled WGS sequence"/>
</dbReference>
<accession>A0A2T1K3V7</accession>
<comment type="caution">
    <text evidence="1">The sequence shown here is derived from an EMBL/GenBank/DDBJ whole genome shotgun (WGS) entry which is preliminary data.</text>
</comment>
<dbReference type="RefSeq" id="WP_106765181.1">
    <property type="nucleotide sequence ID" value="NZ_PXNP01000109.1"/>
</dbReference>
<sequence>MGIYYHQSYSKARGTCNFGDDINPFLLGKLFDESIIDSKDVCLIGIGTIINDRELSRVDCYPRKVVFSSGVGYGSLDSSRFDDTWDFACVRGPLSAKALDLPEELAISDAGLLIPELLAISNEKVDKRYPVTFIPHVESDLSSGNGLQDLCKSLGIKYLSPRVESKEFVVEVIRSSKVITEAMHGAIIADAVRVPWVPVKFLVHEPFKWKDWCASVNLPYNVSDLGLEFWDNRRGNFSNFKNAWQLFKRSRVENALSKVNLSVEPLLSSDSIFEKRKNALWDVVRLINERYAK</sequence>
<gene>
    <name evidence="1" type="ORF">C7H09_17630</name>
</gene>
<evidence type="ECO:0008006" key="3">
    <source>
        <dbReference type="Google" id="ProtNLM"/>
    </source>
</evidence>
<organism evidence="1 2">
    <name type="scientific">Marinobacter fuscus</name>
    <dbReference type="NCBI Taxonomy" id="2109942"/>
    <lineage>
        <taxon>Bacteria</taxon>
        <taxon>Pseudomonadati</taxon>
        <taxon>Pseudomonadota</taxon>
        <taxon>Gammaproteobacteria</taxon>
        <taxon>Pseudomonadales</taxon>
        <taxon>Marinobacteraceae</taxon>
        <taxon>Marinobacter</taxon>
    </lineage>
</organism>
<name>A0A2T1K3V7_9GAMM</name>
<evidence type="ECO:0000313" key="2">
    <source>
        <dbReference type="Proteomes" id="UP000239866"/>
    </source>
</evidence>
<protein>
    <recommendedName>
        <fullName evidence="3">Polysaccharide pyruvyl transferase domain-containing protein</fullName>
    </recommendedName>
</protein>
<evidence type="ECO:0000313" key="1">
    <source>
        <dbReference type="EMBL" id="PSF04846.1"/>
    </source>
</evidence>
<dbReference type="OrthoDB" id="9803627at2"/>
<proteinExistence type="predicted"/>
<reference evidence="1 2" key="1">
    <citation type="submission" date="2018-03" db="EMBL/GenBank/DDBJ databases">
        <title>Marinobacter brunus sp. nov., a marine bacterium of Gamma-proteobacteria isolated from the surface seawater of the South China Sea.</title>
        <authorList>
            <person name="Cheng H."/>
            <person name="Wu Y.-H."/>
            <person name="Xamxidin M."/>
            <person name="Xu X.-W."/>
        </authorList>
    </citation>
    <scope>NUCLEOTIDE SEQUENCE [LARGE SCALE GENOMIC DNA]</scope>
    <source>
        <strain evidence="1 2">NH169-3</strain>
    </source>
</reference>
<dbReference type="AlphaFoldDB" id="A0A2T1K3V7"/>
<keyword evidence="2" id="KW-1185">Reference proteome</keyword>
<dbReference type="EMBL" id="PXNP01000109">
    <property type="protein sequence ID" value="PSF04846.1"/>
    <property type="molecule type" value="Genomic_DNA"/>
</dbReference>